<dbReference type="InterPro" id="IPR003960">
    <property type="entry name" value="ATPase_AAA_CS"/>
</dbReference>
<dbReference type="SMART" id="SM00382">
    <property type="entry name" value="AAA"/>
    <property type="match status" value="1"/>
</dbReference>
<dbReference type="Gene3D" id="3.40.50.300">
    <property type="entry name" value="P-loop containing nucleotide triphosphate hydrolases"/>
    <property type="match status" value="1"/>
</dbReference>
<evidence type="ECO:0000313" key="5">
    <source>
        <dbReference type="EMBL" id="KAK4130589.1"/>
    </source>
</evidence>
<dbReference type="InterPro" id="IPR015415">
    <property type="entry name" value="Spast_Vps4_C"/>
</dbReference>
<dbReference type="Pfam" id="PF17862">
    <property type="entry name" value="AAA_lid_3"/>
    <property type="match status" value="1"/>
</dbReference>
<reference evidence="5" key="2">
    <citation type="submission" date="2023-05" db="EMBL/GenBank/DDBJ databases">
        <authorList>
            <consortium name="Lawrence Berkeley National Laboratory"/>
            <person name="Steindorff A."/>
            <person name="Hensen N."/>
            <person name="Bonometti L."/>
            <person name="Westerberg I."/>
            <person name="Brannstrom I.O."/>
            <person name="Guillou S."/>
            <person name="Cros-Aarteil S."/>
            <person name="Calhoun S."/>
            <person name="Haridas S."/>
            <person name="Kuo A."/>
            <person name="Mondo S."/>
            <person name="Pangilinan J."/>
            <person name="Riley R."/>
            <person name="Labutti K."/>
            <person name="Andreopoulos B."/>
            <person name="Lipzen A."/>
            <person name="Chen C."/>
            <person name="Yanf M."/>
            <person name="Daum C."/>
            <person name="Ng V."/>
            <person name="Clum A."/>
            <person name="Ohm R."/>
            <person name="Martin F."/>
            <person name="Silar P."/>
            <person name="Natvig D."/>
            <person name="Lalanne C."/>
            <person name="Gautier V."/>
            <person name="Ament-Velasquez S.L."/>
            <person name="Kruys A."/>
            <person name="Hutchinson M.I."/>
            <person name="Powell A.J."/>
            <person name="Barry K."/>
            <person name="Miller A.N."/>
            <person name="Grigoriev I.V."/>
            <person name="Debuchy R."/>
            <person name="Gladieux P."/>
            <person name="Thoren M.H."/>
            <person name="Johannesson H."/>
        </authorList>
    </citation>
    <scope>NUCLEOTIDE SEQUENCE</scope>
    <source>
        <strain evidence="5">CBS 123565</strain>
    </source>
</reference>
<dbReference type="Proteomes" id="UP001304895">
    <property type="component" value="Unassembled WGS sequence"/>
</dbReference>
<protein>
    <submittedName>
        <fullName evidence="5">AAA-domain-containing protein</fullName>
    </submittedName>
</protein>
<dbReference type="InterPro" id="IPR003593">
    <property type="entry name" value="AAA+_ATPase"/>
</dbReference>
<dbReference type="InterPro" id="IPR041569">
    <property type="entry name" value="AAA_lid_3"/>
</dbReference>
<gene>
    <name evidence="5" type="ORF">BT67DRAFT_445524</name>
</gene>
<evidence type="ECO:0000256" key="3">
    <source>
        <dbReference type="RuleBase" id="RU003651"/>
    </source>
</evidence>
<evidence type="ECO:0000313" key="6">
    <source>
        <dbReference type="Proteomes" id="UP001304895"/>
    </source>
</evidence>
<dbReference type="EMBL" id="MU853434">
    <property type="protein sequence ID" value="KAK4130589.1"/>
    <property type="molecule type" value="Genomic_DNA"/>
</dbReference>
<dbReference type="PANTHER" id="PTHR23074:SF83">
    <property type="entry name" value="VACUOLAR PROTEIN SORTING-ASSOCIATED PROTEIN 4A"/>
    <property type="match status" value="1"/>
</dbReference>
<dbReference type="InterPro" id="IPR050304">
    <property type="entry name" value="MT-severing_AAA_ATPase"/>
</dbReference>
<accession>A0AAN6UDA4</accession>
<dbReference type="FunFam" id="3.40.50.300:FF:002588">
    <property type="entry name" value="ATPase, AAA family"/>
    <property type="match status" value="1"/>
</dbReference>
<name>A0AAN6UDA4_9PEZI</name>
<keyword evidence="1 3" id="KW-0547">Nucleotide-binding</keyword>
<keyword evidence="2 3" id="KW-0067">ATP-binding</keyword>
<comment type="caution">
    <text evidence="5">The sequence shown here is derived from an EMBL/GenBank/DDBJ whole genome shotgun (WGS) entry which is preliminary data.</text>
</comment>
<dbReference type="PROSITE" id="PS00674">
    <property type="entry name" value="AAA"/>
    <property type="match status" value="1"/>
</dbReference>
<sequence>MAGGSNYRFGCPLCKHTLSPVQVERLACLIAPGRTPTSLSGISISAGFLAGSSAKPAAIPKPALPFLGTPNKTKFPGGLSNAAQPDDSSAVHKEALMNSIVSKKPNVKWNDVAGLTPAKHELQRAIVFPARFPNLYDEKRKASGAILLYGPPGTGKSYLAKAVATEVDHTLFSISSGDVVSKWVGESEKLVRQLFTLARENKPSIIFIDEIDALCASREGGGGERGSEHSSRMKTEILVQLDGLHSGSDNTGVVVLAATNLPWALDPAFRRRFEPRIHIPLPDKDARRQLFAIHSGKWGEMLSEGDVEELAEMTEGFSGSDIANVVKHALSVPLQKVQGASWFRATGSSGAELYTLCGPDEEGATEMTWETVPKNSLWEPPVTAADFKQVLRDRRVKSSVGVSELQRYVDWTREFGIEGNK</sequence>
<dbReference type="InterPro" id="IPR003959">
    <property type="entry name" value="ATPase_AAA_core"/>
</dbReference>
<dbReference type="InterPro" id="IPR027417">
    <property type="entry name" value="P-loop_NTPase"/>
</dbReference>
<reference evidence="5" key="1">
    <citation type="journal article" date="2023" name="Mol. Phylogenet. Evol.">
        <title>Genome-scale phylogeny and comparative genomics of the fungal order Sordariales.</title>
        <authorList>
            <person name="Hensen N."/>
            <person name="Bonometti L."/>
            <person name="Westerberg I."/>
            <person name="Brannstrom I.O."/>
            <person name="Guillou S."/>
            <person name="Cros-Aarteil S."/>
            <person name="Calhoun S."/>
            <person name="Haridas S."/>
            <person name="Kuo A."/>
            <person name="Mondo S."/>
            <person name="Pangilinan J."/>
            <person name="Riley R."/>
            <person name="LaButti K."/>
            <person name="Andreopoulos B."/>
            <person name="Lipzen A."/>
            <person name="Chen C."/>
            <person name="Yan M."/>
            <person name="Daum C."/>
            <person name="Ng V."/>
            <person name="Clum A."/>
            <person name="Steindorff A."/>
            <person name="Ohm R.A."/>
            <person name="Martin F."/>
            <person name="Silar P."/>
            <person name="Natvig D.O."/>
            <person name="Lalanne C."/>
            <person name="Gautier V."/>
            <person name="Ament-Velasquez S.L."/>
            <person name="Kruys A."/>
            <person name="Hutchinson M.I."/>
            <person name="Powell A.J."/>
            <person name="Barry K."/>
            <person name="Miller A.N."/>
            <person name="Grigoriev I.V."/>
            <person name="Debuchy R."/>
            <person name="Gladieux P."/>
            <person name="Hiltunen Thoren M."/>
            <person name="Johannesson H."/>
        </authorList>
    </citation>
    <scope>NUCLEOTIDE SEQUENCE</scope>
    <source>
        <strain evidence="5">CBS 123565</strain>
    </source>
</reference>
<dbReference type="SUPFAM" id="SSF52540">
    <property type="entry name" value="P-loop containing nucleoside triphosphate hydrolases"/>
    <property type="match status" value="1"/>
</dbReference>
<evidence type="ECO:0000259" key="4">
    <source>
        <dbReference type="SMART" id="SM00382"/>
    </source>
</evidence>
<dbReference type="GO" id="GO:0005524">
    <property type="term" value="F:ATP binding"/>
    <property type="evidence" value="ECO:0007669"/>
    <property type="project" value="UniProtKB-KW"/>
</dbReference>
<dbReference type="GO" id="GO:0016887">
    <property type="term" value="F:ATP hydrolysis activity"/>
    <property type="evidence" value="ECO:0007669"/>
    <property type="project" value="InterPro"/>
</dbReference>
<proteinExistence type="inferred from homology"/>
<dbReference type="AlphaFoldDB" id="A0AAN6UDA4"/>
<dbReference type="FunFam" id="1.10.8.60:FF:000015">
    <property type="entry name" value="vacuolar protein sorting-associated protein 4A"/>
    <property type="match status" value="1"/>
</dbReference>
<evidence type="ECO:0000256" key="2">
    <source>
        <dbReference type="ARBA" id="ARBA00022840"/>
    </source>
</evidence>
<feature type="domain" description="AAA+ ATPase" evidence="4">
    <location>
        <begin position="142"/>
        <end position="283"/>
    </location>
</feature>
<dbReference type="Gene3D" id="1.10.8.60">
    <property type="match status" value="1"/>
</dbReference>
<comment type="similarity">
    <text evidence="3">Belongs to the AAA ATPase family.</text>
</comment>
<dbReference type="Pfam" id="PF00004">
    <property type="entry name" value="AAA"/>
    <property type="match status" value="1"/>
</dbReference>
<evidence type="ECO:0000256" key="1">
    <source>
        <dbReference type="ARBA" id="ARBA00022741"/>
    </source>
</evidence>
<dbReference type="PANTHER" id="PTHR23074">
    <property type="entry name" value="AAA DOMAIN-CONTAINING"/>
    <property type="match status" value="1"/>
</dbReference>
<dbReference type="GO" id="GO:0007033">
    <property type="term" value="P:vacuole organization"/>
    <property type="evidence" value="ECO:0007669"/>
    <property type="project" value="TreeGrafter"/>
</dbReference>
<dbReference type="GO" id="GO:0016197">
    <property type="term" value="P:endosomal transport"/>
    <property type="evidence" value="ECO:0007669"/>
    <property type="project" value="TreeGrafter"/>
</dbReference>
<keyword evidence="6" id="KW-1185">Reference proteome</keyword>
<organism evidence="5 6">
    <name type="scientific">Trichocladium antarcticum</name>
    <dbReference type="NCBI Taxonomy" id="1450529"/>
    <lineage>
        <taxon>Eukaryota</taxon>
        <taxon>Fungi</taxon>
        <taxon>Dikarya</taxon>
        <taxon>Ascomycota</taxon>
        <taxon>Pezizomycotina</taxon>
        <taxon>Sordariomycetes</taxon>
        <taxon>Sordariomycetidae</taxon>
        <taxon>Sordariales</taxon>
        <taxon>Chaetomiaceae</taxon>
        <taxon>Trichocladium</taxon>
    </lineage>
</organism>
<dbReference type="Pfam" id="PF09336">
    <property type="entry name" value="Vps4_C"/>
    <property type="match status" value="1"/>
</dbReference>